<evidence type="ECO:0008006" key="3">
    <source>
        <dbReference type="Google" id="ProtNLM"/>
    </source>
</evidence>
<dbReference type="InterPro" id="IPR035069">
    <property type="entry name" value="TTHA1013/TTHA0281-like"/>
</dbReference>
<reference evidence="1 2" key="1">
    <citation type="journal article" date="2016" name="Nat. Commun.">
        <title>Thousands of microbial genomes shed light on interconnected biogeochemical processes in an aquifer system.</title>
        <authorList>
            <person name="Anantharaman K."/>
            <person name="Brown C.T."/>
            <person name="Hug L.A."/>
            <person name="Sharon I."/>
            <person name="Castelle C.J."/>
            <person name="Probst A.J."/>
            <person name="Thomas B.C."/>
            <person name="Singh A."/>
            <person name="Wilkins M.J."/>
            <person name="Karaoz U."/>
            <person name="Brodie E.L."/>
            <person name="Williams K.H."/>
            <person name="Hubbard S.S."/>
            <person name="Banfield J.F."/>
        </authorList>
    </citation>
    <scope>NUCLEOTIDE SEQUENCE [LARGE SCALE GENOMIC DNA]</scope>
</reference>
<evidence type="ECO:0000313" key="2">
    <source>
        <dbReference type="Proteomes" id="UP000176867"/>
    </source>
</evidence>
<dbReference type="AlphaFoldDB" id="A0A1F6G444"/>
<gene>
    <name evidence="1" type="ORF">A2609_03460</name>
</gene>
<accession>A0A1F6G444</accession>
<dbReference type="STRING" id="1798533.A2609_03460"/>
<dbReference type="EMBL" id="MFMU01000017">
    <property type="protein sequence ID" value="OGG92881.1"/>
    <property type="molecule type" value="Genomic_DNA"/>
</dbReference>
<dbReference type="Gene3D" id="3.30.160.250">
    <property type="match status" value="1"/>
</dbReference>
<evidence type="ECO:0000313" key="1">
    <source>
        <dbReference type="EMBL" id="OGG92881.1"/>
    </source>
</evidence>
<proteinExistence type="predicted"/>
<dbReference type="SUPFAM" id="SSF143100">
    <property type="entry name" value="TTHA1013/TTHA0281-like"/>
    <property type="match status" value="1"/>
</dbReference>
<organism evidence="1 2">
    <name type="scientific">Candidatus Kaiserbacteria bacterium RIFOXYD1_FULL_47_14</name>
    <dbReference type="NCBI Taxonomy" id="1798533"/>
    <lineage>
        <taxon>Bacteria</taxon>
        <taxon>Candidatus Kaiseribacteriota</taxon>
    </lineage>
</organism>
<comment type="caution">
    <text evidence="1">The sequence shown here is derived from an EMBL/GenBank/DDBJ whole genome shotgun (WGS) entry which is preliminary data.</text>
</comment>
<name>A0A1F6G444_9BACT</name>
<dbReference type="Proteomes" id="UP000176867">
    <property type="component" value="Unassembled WGS sequence"/>
</dbReference>
<protein>
    <recommendedName>
        <fullName evidence="3">HicB-like antitoxin of toxin-antitoxin system domain-containing protein</fullName>
    </recommendedName>
</protein>
<sequence length="90" mass="9621">MVKNSKKTAAIKTQYGLFTAVFEPETDMGGYVVTAPKVQGAVSWGKNLAQAKKMIAECIEGAIEARIISEAVKEGNVRFTAGAKRIPSFA</sequence>